<dbReference type="EMBL" id="UINC01230329">
    <property type="protein sequence ID" value="SVE62411.1"/>
    <property type="molecule type" value="Genomic_DNA"/>
</dbReference>
<name>A0A383F093_9ZZZZ</name>
<dbReference type="AlphaFoldDB" id="A0A383F093"/>
<accession>A0A383F093</accession>
<organism evidence="1">
    <name type="scientific">marine metagenome</name>
    <dbReference type="NCBI Taxonomy" id="408172"/>
    <lineage>
        <taxon>unclassified sequences</taxon>
        <taxon>metagenomes</taxon>
        <taxon>ecological metagenomes</taxon>
    </lineage>
</organism>
<reference evidence="1" key="1">
    <citation type="submission" date="2018-05" db="EMBL/GenBank/DDBJ databases">
        <authorList>
            <person name="Lanie J.A."/>
            <person name="Ng W.-L."/>
            <person name="Kazmierczak K.M."/>
            <person name="Andrzejewski T.M."/>
            <person name="Davidsen T.M."/>
            <person name="Wayne K.J."/>
            <person name="Tettelin H."/>
            <person name="Glass J.I."/>
            <person name="Rusch D."/>
            <person name="Podicherti R."/>
            <person name="Tsui H.-C.T."/>
            <person name="Winkler M.E."/>
        </authorList>
    </citation>
    <scope>NUCLEOTIDE SEQUENCE</scope>
</reference>
<sequence>MLIGLLRNEDVRKLFSGFDVYYFDSSFFANKVLISFLKKRNIFVKKLHFKMIDIKDEKG</sequence>
<feature type="non-terminal residue" evidence="1">
    <location>
        <position position="59"/>
    </location>
</feature>
<proteinExistence type="predicted"/>
<protein>
    <submittedName>
        <fullName evidence="1">Uncharacterized protein</fullName>
    </submittedName>
</protein>
<gene>
    <name evidence="1" type="ORF">METZ01_LOCUS515265</name>
</gene>
<evidence type="ECO:0000313" key="1">
    <source>
        <dbReference type="EMBL" id="SVE62411.1"/>
    </source>
</evidence>